<sequence length="120" mass="14196">MNYRVVKKDNKKYINYTSCETKICSEQDVLDLISICFENNSDILILHVETVSEDFFNLKTRLAGTMLQKFMNYNIKLAIILDNEEKFNDRFKEMIIEANKGNHFRIFKNISEAESWILSL</sequence>
<proteinExistence type="predicted"/>
<gene>
    <name evidence="2" type="ORF">CLPU_14c00490</name>
</gene>
<dbReference type="PATRIC" id="fig|1503.3.peg.512"/>
<name>A0A0L0W859_GOTPU</name>
<dbReference type="OrthoDB" id="8595425at2"/>
<dbReference type="InterPro" id="IPR025438">
    <property type="entry name" value="DUF4180"/>
</dbReference>
<dbReference type="Proteomes" id="UP000037267">
    <property type="component" value="Unassembled WGS sequence"/>
</dbReference>
<evidence type="ECO:0000259" key="1">
    <source>
        <dbReference type="Pfam" id="PF13788"/>
    </source>
</evidence>
<evidence type="ECO:0000313" key="3">
    <source>
        <dbReference type="Proteomes" id="UP000037267"/>
    </source>
</evidence>
<protein>
    <recommendedName>
        <fullName evidence="1">DUF4180 domain-containing protein</fullName>
    </recommendedName>
</protein>
<accession>A0A0L0W859</accession>
<reference evidence="3" key="1">
    <citation type="submission" date="2015-07" db="EMBL/GenBank/DDBJ databases">
        <title>Draft genome sequence of the purine-degrading Gottschalkia purinilyticum DSM 1384 (formerly Clostridium purinilyticum).</title>
        <authorList>
            <person name="Poehlein A."/>
            <person name="Schiel-Bengelsdorf B."/>
            <person name="Bengelsdorf F.R."/>
            <person name="Daniel R."/>
            <person name="Duerre P."/>
        </authorList>
    </citation>
    <scope>NUCLEOTIDE SEQUENCE [LARGE SCALE GENOMIC DNA]</scope>
    <source>
        <strain evidence="3">DSM 1384</strain>
    </source>
</reference>
<keyword evidence="3" id="KW-1185">Reference proteome</keyword>
<evidence type="ECO:0000313" key="2">
    <source>
        <dbReference type="EMBL" id="KNF07631.1"/>
    </source>
</evidence>
<organism evidence="2 3">
    <name type="scientific">Gottschalkia purinilytica</name>
    <name type="common">Clostridium purinilyticum</name>
    <dbReference type="NCBI Taxonomy" id="1503"/>
    <lineage>
        <taxon>Bacteria</taxon>
        <taxon>Bacillati</taxon>
        <taxon>Bacillota</taxon>
        <taxon>Tissierellia</taxon>
        <taxon>Tissierellales</taxon>
        <taxon>Gottschalkiaceae</taxon>
        <taxon>Gottschalkia</taxon>
    </lineage>
</organism>
<dbReference type="RefSeq" id="WP_050356068.1">
    <property type="nucleotide sequence ID" value="NZ_LGSS01000014.1"/>
</dbReference>
<dbReference type="AlphaFoldDB" id="A0A0L0W859"/>
<comment type="caution">
    <text evidence="2">The sequence shown here is derived from an EMBL/GenBank/DDBJ whole genome shotgun (WGS) entry which is preliminary data.</text>
</comment>
<feature type="domain" description="DUF4180" evidence="1">
    <location>
        <begin position="9"/>
        <end position="117"/>
    </location>
</feature>
<dbReference type="EMBL" id="LGSS01000014">
    <property type="protein sequence ID" value="KNF07631.1"/>
    <property type="molecule type" value="Genomic_DNA"/>
</dbReference>
<dbReference type="STRING" id="1503.CLPU_14c00490"/>
<dbReference type="Pfam" id="PF13788">
    <property type="entry name" value="DUF4180"/>
    <property type="match status" value="1"/>
</dbReference>